<name>A0ABC8TRE2_9AQUA</name>
<reference evidence="10 11" key="1">
    <citation type="submission" date="2024-02" db="EMBL/GenBank/DDBJ databases">
        <authorList>
            <person name="Vignale AGUSTIN F."/>
            <person name="Sosa J E."/>
            <person name="Modenutti C."/>
        </authorList>
    </citation>
    <scope>NUCLEOTIDE SEQUENCE [LARGE SCALE GENOMIC DNA]</scope>
</reference>
<keyword evidence="6 9" id="KW-0378">Hydrolase</keyword>
<dbReference type="AlphaFoldDB" id="A0ABC8TRE2"/>
<evidence type="ECO:0000256" key="3">
    <source>
        <dbReference type="ARBA" id="ARBA00022525"/>
    </source>
</evidence>
<feature type="signal peptide" evidence="9">
    <location>
        <begin position="1"/>
        <end position="24"/>
    </location>
</feature>
<comment type="caution">
    <text evidence="10">The sequence shown here is derived from an EMBL/GenBank/DDBJ whole genome shotgun (WGS) entry which is preliminary data.</text>
</comment>
<evidence type="ECO:0000256" key="8">
    <source>
        <dbReference type="ARBA" id="ARBA00023180"/>
    </source>
</evidence>
<evidence type="ECO:0000256" key="1">
    <source>
        <dbReference type="ARBA" id="ARBA00004613"/>
    </source>
</evidence>
<dbReference type="InterPro" id="IPR029058">
    <property type="entry name" value="AB_hydrolase_fold"/>
</dbReference>
<comment type="similarity">
    <text evidence="2 9">Belongs to the peptidase S10 family.</text>
</comment>
<dbReference type="EMBL" id="CAUOFW020005902">
    <property type="protein sequence ID" value="CAK9172057.1"/>
    <property type="molecule type" value="Genomic_DNA"/>
</dbReference>
<dbReference type="FunFam" id="3.40.50.12670:FF:000002">
    <property type="entry name" value="Carboxypeptidase"/>
    <property type="match status" value="1"/>
</dbReference>
<keyword evidence="9" id="KW-0732">Signal</keyword>
<gene>
    <name evidence="10" type="ORF">ILEXP_LOCUS41686</name>
</gene>
<sequence>MSNLKWGFVLTIFIFITKLHVGSCYSSSSSDPSAQQKLDRVSELPGQTFDVSFAHYAGYITVNEEGGRALFYWFFEATEDPSSKPLVLWLNGGPGCSSIAYGEAEEIGPFHIEKDGKTLYLNPYSWNQVANILFLDSPVGVGYSYSNISSDHLNNGDKRTAADSLAFLLKWFECFPQYKGRDFYITGESYAGHYVPQLSQAIVRHTRVKKEKLINLKGYMVGNALIDDHYDHLGIFQFMWSAGMISDQTYKQLNVFCDFQSFIHTSENCDKILDIASEELGEIDPYSIFTPPCNANFRISNQLLKRWHKVGHISQKYDPCTEEHSTVYFNWLEVQKALHVDEMHAPSKWVTCSEEINSNWKDSPSSVLDIYHELIHSGLRIWVFSGDTDSVLPVTSTRYSIDALGLPTVSPWRAWYDDGQVGGWTQEYKGLNFVTVRGAGHEVPLHRPKQALTLLKSFLAGTSMPTLKQVSDS</sequence>
<organism evidence="10 11">
    <name type="scientific">Ilex paraguariensis</name>
    <name type="common">yerba mate</name>
    <dbReference type="NCBI Taxonomy" id="185542"/>
    <lineage>
        <taxon>Eukaryota</taxon>
        <taxon>Viridiplantae</taxon>
        <taxon>Streptophyta</taxon>
        <taxon>Embryophyta</taxon>
        <taxon>Tracheophyta</taxon>
        <taxon>Spermatophyta</taxon>
        <taxon>Magnoliopsida</taxon>
        <taxon>eudicotyledons</taxon>
        <taxon>Gunneridae</taxon>
        <taxon>Pentapetalae</taxon>
        <taxon>asterids</taxon>
        <taxon>campanulids</taxon>
        <taxon>Aquifoliales</taxon>
        <taxon>Aquifoliaceae</taxon>
        <taxon>Ilex</taxon>
    </lineage>
</organism>
<dbReference type="InterPro" id="IPR018202">
    <property type="entry name" value="Ser_caboxypep_ser_AS"/>
</dbReference>
<keyword evidence="4 9" id="KW-0121">Carboxypeptidase</keyword>
<accession>A0ABC8TRE2</accession>
<evidence type="ECO:0000313" key="10">
    <source>
        <dbReference type="EMBL" id="CAK9172057.1"/>
    </source>
</evidence>
<dbReference type="PANTHER" id="PTHR11802">
    <property type="entry name" value="SERINE PROTEASE FAMILY S10 SERINE CARBOXYPEPTIDASE"/>
    <property type="match status" value="1"/>
</dbReference>
<evidence type="ECO:0000256" key="4">
    <source>
        <dbReference type="ARBA" id="ARBA00022645"/>
    </source>
</evidence>
<dbReference type="InterPro" id="IPR033124">
    <property type="entry name" value="Ser_caboxypep_his_AS"/>
</dbReference>
<dbReference type="PROSITE" id="PS00560">
    <property type="entry name" value="CARBOXYPEPT_SER_HIS"/>
    <property type="match status" value="1"/>
</dbReference>
<evidence type="ECO:0000313" key="11">
    <source>
        <dbReference type="Proteomes" id="UP001642360"/>
    </source>
</evidence>
<dbReference type="GO" id="GO:0005576">
    <property type="term" value="C:extracellular region"/>
    <property type="evidence" value="ECO:0007669"/>
    <property type="project" value="UniProtKB-SubCell"/>
</dbReference>
<dbReference type="Pfam" id="PF00450">
    <property type="entry name" value="Peptidase_S10"/>
    <property type="match status" value="1"/>
</dbReference>
<dbReference type="Gene3D" id="3.40.50.11320">
    <property type="match status" value="1"/>
</dbReference>
<keyword evidence="5 9" id="KW-0645">Protease</keyword>
<dbReference type="GO" id="GO:0004185">
    <property type="term" value="F:serine-type carboxypeptidase activity"/>
    <property type="evidence" value="ECO:0007669"/>
    <property type="project" value="UniProtKB-UniRule"/>
</dbReference>
<dbReference type="FunFam" id="3.40.50.1820:FF:000579">
    <property type="entry name" value="Carboxypeptidase"/>
    <property type="match status" value="1"/>
</dbReference>
<dbReference type="EC" id="3.4.16.-" evidence="9"/>
<dbReference type="InterPro" id="IPR001563">
    <property type="entry name" value="Peptidase_S10"/>
</dbReference>
<dbReference type="PANTHER" id="PTHR11802:SF32">
    <property type="entry name" value="SERINE CARBOXYPEPTIDASE-LIKE 29"/>
    <property type="match status" value="1"/>
</dbReference>
<feature type="chain" id="PRO_5044526739" description="Carboxypeptidase" evidence="9">
    <location>
        <begin position="25"/>
        <end position="473"/>
    </location>
</feature>
<dbReference type="Proteomes" id="UP001642360">
    <property type="component" value="Unassembled WGS sequence"/>
</dbReference>
<dbReference type="GO" id="GO:0006508">
    <property type="term" value="P:proteolysis"/>
    <property type="evidence" value="ECO:0007669"/>
    <property type="project" value="UniProtKB-KW"/>
</dbReference>
<keyword evidence="11" id="KW-1185">Reference proteome</keyword>
<keyword evidence="7" id="KW-1015">Disulfide bond</keyword>
<keyword evidence="8" id="KW-0325">Glycoprotein</keyword>
<dbReference type="Gene3D" id="6.10.250.940">
    <property type="match status" value="1"/>
</dbReference>
<evidence type="ECO:0000256" key="2">
    <source>
        <dbReference type="ARBA" id="ARBA00009431"/>
    </source>
</evidence>
<dbReference type="SUPFAM" id="SSF53474">
    <property type="entry name" value="alpha/beta-Hydrolases"/>
    <property type="match status" value="1"/>
</dbReference>
<dbReference type="PROSITE" id="PS00131">
    <property type="entry name" value="CARBOXYPEPT_SER_SER"/>
    <property type="match status" value="1"/>
</dbReference>
<evidence type="ECO:0000256" key="7">
    <source>
        <dbReference type="ARBA" id="ARBA00023157"/>
    </source>
</evidence>
<dbReference type="Gene3D" id="3.40.50.1820">
    <property type="entry name" value="alpha/beta hydrolase"/>
    <property type="match status" value="1"/>
</dbReference>
<comment type="subcellular location">
    <subcellularLocation>
        <location evidence="1">Secreted</location>
    </subcellularLocation>
</comment>
<evidence type="ECO:0000256" key="5">
    <source>
        <dbReference type="ARBA" id="ARBA00022670"/>
    </source>
</evidence>
<protein>
    <recommendedName>
        <fullName evidence="9">Carboxypeptidase</fullName>
        <ecNumber evidence="9">3.4.16.-</ecNumber>
    </recommendedName>
</protein>
<keyword evidence="3" id="KW-0964">Secreted</keyword>
<proteinExistence type="inferred from homology"/>
<evidence type="ECO:0000256" key="9">
    <source>
        <dbReference type="RuleBase" id="RU361156"/>
    </source>
</evidence>
<dbReference type="PRINTS" id="PR00724">
    <property type="entry name" value="CRBOXYPTASEC"/>
</dbReference>
<evidence type="ECO:0000256" key="6">
    <source>
        <dbReference type="ARBA" id="ARBA00022801"/>
    </source>
</evidence>
<dbReference type="FunFam" id="3.40.50.11320:FF:000003">
    <property type="entry name" value="Carboxypeptidase"/>
    <property type="match status" value="1"/>
</dbReference>